<dbReference type="PATRIC" id="fig|1217651.3.peg.4156"/>
<name>N8X626_ACIBZ</name>
<dbReference type="Pfam" id="PF13223">
    <property type="entry name" value="DUF4031"/>
    <property type="match status" value="1"/>
</dbReference>
<dbReference type="InterPro" id="IPR025109">
    <property type="entry name" value="DUF4031"/>
</dbReference>
<feature type="domain" description="DUF4031" evidence="1">
    <location>
        <begin position="7"/>
        <end position="82"/>
    </location>
</feature>
<organism evidence="2 3">
    <name type="scientific">Acinetobacter bereziniae NIPH 3</name>
    <dbReference type="NCBI Taxonomy" id="1217651"/>
    <lineage>
        <taxon>Bacteria</taxon>
        <taxon>Pseudomonadati</taxon>
        <taxon>Pseudomonadota</taxon>
        <taxon>Gammaproteobacteria</taxon>
        <taxon>Moraxellales</taxon>
        <taxon>Moraxellaceae</taxon>
        <taxon>Acinetobacter</taxon>
    </lineage>
</organism>
<accession>N8X626</accession>
<dbReference type="AlphaFoldDB" id="N8X626"/>
<dbReference type="HOGENOM" id="CLU_165258_2_0_6"/>
<evidence type="ECO:0000313" key="3">
    <source>
        <dbReference type="Proteomes" id="UP000013270"/>
    </source>
</evidence>
<sequence>MNVAMSVYVDRAKVPFKGKEWCHLMADTLEELHHFANMLGIDSRLFHRSASYPHYDITLQMRVIAIAHGAIDADRKTIIACGKQLKLQLNQS</sequence>
<gene>
    <name evidence="2" type="ORF">F963_04214</name>
</gene>
<comment type="caution">
    <text evidence="2">The sequence shown here is derived from an EMBL/GenBank/DDBJ whole genome shotgun (WGS) entry which is preliminary data.</text>
</comment>
<evidence type="ECO:0000259" key="1">
    <source>
        <dbReference type="Pfam" id="PF13223"/>
    </source>
</evidence>
<reference evidence="2 3" key="1">
    <citation type="submission" date="2013-02" db="EMBL/GenBank/DDBJ databases">
        <title>The Genome Sequence of Acinetobacter bereziniae NIPH 3.</title>
        <authorList>
            <consortium name="The Broad Institute Genome Sequencing Platform"/>
            <consortium name="The Broad Institute Genome Sequencing Center for Infectious Disease"/>
            <person name="Cerqueira G."/>
            <person name="Feldgarden M."/>
            <person name="Courvalin P."/>
            <person name="Perichon B."/>
            <person name="Grillot-Courvalin C."/>
            <person name="Clermont D."/>
            <person name="Rocha E."/>
            <person name="Yoon E.-J."/>
            <person name="Nemec A."/>
            <person name="Walker B."/>
            <person name="Young S.K."/>
            <person name="Zeng Q."/>
            <person name="Gargeya S."/>
            <person name="Fitzgerald M."/>
            <person name="Haas B."/>
            <person name="Abouelleil A."/>
            <person name="Alvarado L."/>
            <person name="Arachchi H.M."/>
            <person name="Berlin A.M."/>
            <person name="Chapman S.B."/>
            <person name="Dewar J."/>
            <person name="Goldberg J."/>
            <person name="Griggs A."/>
            <person name="Gujja S."/>
            <person name="Hansen M."/>
            <person name="Howarth C."/>
            <person name="Imamovic A."/>
            <person name="Larimer J."/>
            <person name="McCowan C."/>
            <person name="Murphy C."/>
            <person name="Neiman D."/>
            <person name="Pearson M."/>
            <person name="Priest M."/>
            <person name="Roberts A."/>
            <person name="Saif S."/>
            <person name="Shea T."/>
            <person name="Sisk P."/>
            <person name="Sykes S."/>
            <person name="Wortman J."/>
            <person name="Nusbaum C."/>
            <person name="Birren B."/>
        </authorList>
    </citation>
    <scope>NUCLEOTIDE SEQUENCE [LARGE SCALE GENOMIC DNA]</scope>
    <source>
        <strain evidence="2 3">NIPH 3</strain>
    </source>
</reference>
<proteinExistence type="predicted"/>
<evidence type="ECO:0000313" key="2">
    <source>
        <dbReference type="EMBL" id="ENV19822.1"/>
    </source>
</evidence>
<dbReference type="EMBL" id="APPK01000058">
    <property type="protein sequence ID" value="ENV19822.1"/>
    <property type="molecule type" value="Genomic_DNA"/>
</dbReference>
<protein>
    <recommendedName>
        <fullName evidence="1">DUF4031 domain-containing protein</fullName>
    </recommendedName>
</protein>
<dbReference type="Proteomes" id="UP000013270">
    <property type="component" value="Unassembled WGS sequence"/>
</dbReference>